<comment type="caution">
    <text evidence="1">The sequence shown here is derived from an EMBL/GenBank/DDBJ whole genome shotgun (WGS) entry which is preliminary data.</text>
</comment>
<sequence>MRADWSRVTSLSNLLLIPPFHFPVRRTTRIHNAFSITPVGRRGIGRYTLGHPPLYKMTGSLNSEQEVLRLKSQPEGVLFEVQCYWWLRAM</sequence>
<organism evidence="1 2">
    <name type="scientific">Brassica cretica</name>
    <name type="common">Mustard</name>
    <dbReference type="NCBI Taxonomy" id="69181"/>
    <lineage>
        <taxon>Eukaryota</taxon>
        <taxon>Viridiplantae</taxon>
        <taxon>Streptophyta</taxon>
        <taxon>Embryophyta</taxon>
        <taxon>Tracheophyta</taxon>
        <taxon>Spermatophyta</taxon>
        <taxon>Magnoliopsida</taxon>
        <taxon>eudicotyledons</taxon>
        <taxon>Gunneridae</taxon>
        <taxon>Pentapetalae</taxon>
        <taxon>rosids</taxon>
        <taxon>malvids</taxon>
        <taxon>Brassicales</taxon>
        <taxon>Brassicaceae</taxon>
        <taxon>Brassiceae</taxon>
        <taxon>Brassica</taxon>
    </lineage>
</organism>
<gene>
    <name evidence="1" type="ORF">F2Q69_00050430</name>
</gene>
<evidence type="ECO:0000313" key="1">
    <source>
        <dbReference type="EMBL" id="KAF3523119.1"/>
    </source>
</evidence>
<evidence type="ECO:0000313" key="2">
    <source>
        <dbReference type="Proteomes" id="UP000712600"/>
    </source>
</evidence>
<accession>A0A8S9PQL2</accession>
<dbReference type="Proteomes" id="UP000712600">
    <property type="component" value="Unassembled WGS sequence"/>
</dbReference>
<dbReference type="AlphaFoldDB" id="A0A8S9PQL2"/>
<dbReference type="EMBL" id="QGKX02001347">
    <property type="protein sequence ID" value="KAF3523119.1"/>
    <property type="molecule type" value="Genomic_DNA"/>
</dbReference>
<proteinExistence type="predicted"/>
<reference evidence="1" key="1">
    <citation type="submission" date="2019-12" db="EMBL/GenBank/DDBJ databases">
        <title>Genome sequencing and annotation of Brassica cretica.</title>
        <authorList>
            <person name="Studholme D.J."/>
            <person name="Sarris P."/>
        </authorList>
    </citation>
    <scope>NUCLEOTIDE SEQUENCE</scope>
    <source>
        <strain evidence="1">PFS-109/04</strain>
        <tissue evidence="1">Leaf</tissue>
    </source>
</reference>
<protein>
    <submittedName>
        <fullName evidence="1">Uncharacterized protein</fullName>
    </submittedName>
</protein>
<name>A0A8S9PQL2_BRACR</name>